<keyword evidence="2" id="KW-0695">RNA-directed DNA polymerase</keyword>
<dbReference type="Gene3D" id="3.60.10.10">
    <property type="entry name" value="Endonuclease/exonuclease/phosphatase"/>
    <property type="match status" value="1"/>
</dbReference>
<evidence type="ECO:0000313" key="3">
    <source>
        <dbReference type="Proteomes" id="UP000075809"/>
    </source>
</evidence>
<dbReference type="SUPFAM" id="SSF53098">
    <property type="entry name" value="Ribonuclease H-like"/>
    <property type="match status" value="1"/>
</dbReference>
<dbReference type="STRING" id="64791.A0A151WWU2"/>
<dbReference type="InterPro" id="IPR012337">
    <property type="entry name" value="RNaseH-like_sf"/>
</dbReference>
<reference evidence="2 3" key="1">
    <citation type="submission" date="2015-09" db="EMBL/GenBank/DDBJ databases">
        <title>Trachymyrmex zeteki WGS genome.</title>
        <authorList>
            <person name="Nygaard S."/>
            <person name="Hu H."/>
            <person name="Boomsma J."/>
            <person name="Zhang G."/>
        </authorList>
    </citation>
    <scope>NUCLEOTIDE SEQUENCE [LARGE SCALE GENOMIC DNA]</scope>
    <source>
        <strain evidence="2">Tzet28-1</strain>
        <tissue evidence="2">Whole body</tissue>
    </source>
</reference>
<evidence type="ECO:0000259" key="1">
    <source>
        <dbReference type="Pfam" id="PF14529"/>
    </source>
</evidence>
<protein>
    <submittedName>
        <fullName evidence="2">RNA-directed DNA polymerase from mobile element jockey</fullName>
    </submittedName>
</protein>
<dbReference type="Pfam" id="PF14529">
    <property type="entry name" value="Exo_endo_phos_2"/>
    <property type="match status" value="1"/>
</dbReference>
<dbReference type="InterPro" id="IPR052560">
    <property type="entry name" value="RdDP_mobile_element"/>
</dbReference>
<dbReference type="EMBL" id="KQ982687">
    <property type="protein sequence ID" value="KYQ52286.1"/>
    <property type="molecule type" value="Genomic_DNA"/>
</dbReference>
<dbReference type="SUPFAM" id="SSF56219">
    <property type="entry name" value="DNase I-like"/>
    <property type="match status" value="1"/>
</dbReference>
<dbReference type="InterPro" id="IPR036691">
    <property type="entry name" value="Endo/exonu/phosph_ase_sf"/>
</dbReference>
<dbReference type="InterPro" id="IPR005135">
    <property type="entry name" value="Endo/exonuclease/phosphatase"/>
</dbReference>
<name>A0A151WWU2_9HYME</name>
<dbReference type="Proteomes" id="UP000075809">
    <property type="component" value="Unassembled WGS sequence"/>
</dbReference>
<dbReference type="Gene3D" id="3.30.420.10">
    <property type="entry name" value="Ribonuclease H-like superfamily/Ribonuclease H"/>
    <property type="match status" value="1"/>
</dbReference>
<gene>
    <name evidence="2" type="ORF">ALC60_08599</name>
</gene>
<dbReference type="GO" id="GO:0003964">
    <property type="term" value="F:RNA-directed DNA polymerase activity"/>
    <property type="evidence" value="ECO:0007669"/>
    <property type="project" value="UniProtKB-KW"/>
</dbReference>
<sequence>MQIGHRGICTLIRENINFETVQLTNVEHASMEYQVFKFLSRKDPIFLVNIYRHPGLDTPLAFYLSLFNSLAEYNQVLFVGDFNAHHLNWGCVSQSDAGRKLMRAIEENDFVILNNGIPTFLHNSACRSVIDLALASPLLAPLCSNSVLDDTYGSDHFPVATEIRLLLRSSKKFCYKLKLKSEELNKLYIILKNTTHDMRQEDLLQSGVQLWMGEPFLPDELSRAMSMAKKRLAPGLDQIDYSIISNLPDEYRTHLLSLYNKILSQGVLLNSWLDSLVVLISKPGGESVRPISLLSCFAKIMEYMIYFRLRWFLESRPWGSHPDLLLTVYRATLRSAVEYGSQIFTWNTGSENFVRLLRVQYKAIRKAMGYRISTPINVMLSEAREPPLLGNYKENTHHMEADFLSKSSELRRGAISIYTDGSKEPGSTVGAGVYSPDLNHNIVIFSDSKSALDAINNNRFVQNNFIIYYIRQSILNASKEGIEITLFWVPSHSGISGNKRADETTKQASTDGHIPAFRVLYEDMFIESKGCLESRFRAYLNFAATYKGTFHHERFSMNSNKIWFNKTSLGREEIVMVNHLRSNLNSSLHRVNIVDSPACPCGAEFQDANHVIFCCDLYSHKASHLRCYYRSKFHESSDDIFLALSHPS</sequence>
<dbReference type="CDD" id="cd09276">
    <property type="entry name" value="Rnase_HI_RT_non_LTR"/>
    <property type="match status" value="1"/>
</dbReference>
<dbReference type="PANTHER" id="PTHR36688">
    <property type="entry name" value="ENDO/EXONUCLEASE/PHOSPHATASE DOMAIN-CONTAINING PROTEIN"/>
    <property type="match status" value="1"/>
</dbReference>
<organism evidence="2 3">
    <name type="scientific">Mycetomoellerius zeteki</name>
    <dbReference type="NCBI Taxonomy" id="64791"/>
    <lineage>
        <taxon>Eukaryota</taxon>
        <taxon>Metazoa</taxon>
        <taxon>Ecdysozoa</taxon>
        <taxon>Arthropoda</taxon>
        <taxon>Hexapoda</taxon>
        <taxon>Insecta</taxon>
        <taxon>Pterygota</taxon>
        <taxon>Neoptera</taxon>
        <taxon>Endopterygota</taxon>
        <taxon>Hymenoptera</taxon>
        <taxon>Apocrita</taxon>
        <taxon>Aculeata</taxon>
        <taxon>Formicoidea</taxon>
        <taxon>Formicidae</taxon>
        <taxon>Myrmicinae</taxon>
        <taxon>Mycetomoellerius</taxon>
    </lineage>
</organism>
<dbReference type="GO" id="GO:0003676">
    <property type="term" value="F:nucleic acid binding"/>
    <property type="evidence" value="ECO:0007669"/>
    <property type="project" value="InterPro"/>
</dbReference>
<dbReference type="PANTHER" id="PTHR36688:SF2">
    <property type="entry name" value="ENDONUCLEASE_EXONUCLEASE_PHOSPHATASE DOMAIN-CONTAINING PROTEIN"/>
    <property type="match status" value="1"/>
</dbReference>
<accession>A0A151WWU2</accession>
<dbReference type="InterPro" id="IPR036397">
    <property type="entry name" value="RNaseH_sf"/>
</dbReference>
<keyword evidence="3" id="KW-1185">Reference proteome</keyword>
<keyword evidence="2" id="KW-0548">Nucleotidyltransferase</keyword>
<feature type="domain" description="Endonuclease/exonuclease/phosphatase" evidence="1">
    <location>
        <begin position="46"/>
        <end position="159"/>
    </location>
</feature>
<keyword evidence="2" id="KW-0808">Transferase</keyword>
<proteinExistence type="predicted"/>
<evidence type="ECO:0000313" key="2">
    <source>
        <dbReference type="EMBL" id="KYQ52286.1"/>
    </source>
</evidence>
<dbReference type="AlphaFoldDB" id="A0A151WWU2"/>